<dbReference type="InterPro" id="IPR026624">
    <property type="entry name" value="CECR6"/>
</dbReference>
<keyword evidence="2" id="KW-0472">Membrane</keyword>
<accession>A0A0K0EC85</accession>
<evidence type="ECO:0000313" key="4">
    <source>
        <dbReference type="WBParaSite" id="SSTP_0000709100.1"/>
    </source>
</evidence>
<reference evidence="4" key="1">
    <citation type="submission" date="2015-08" db="UniProtKB">
        <authorList>
            <consortium name="WormBaseParasite"/>
        </authorList>
    </citation>
    <scope>IDENTIFICATION</scope>
</reference>
<organism evidence="4">
    <name type="scientific">Strongyloides stercoralis</name>
    <name type="common">Threadworm</name>
    <dbReference type="NCBI Taxonomy" id="6248"/>
    <lineage>
        <taxon>Eukaryota</taxon>
        <taxon>Metazoa</taxon>
        <taxon>Ecdysozoa</taxon>
        <taxon>Nematoda</taxon>
        <taxon>Chromadorea</taxon>
        <taxon>Rhabditida</taxon>
        <taxon>Tylenchina</taxon>
        <taxon>Panagrolaimomorpha</taxon>
        <taxon>Strongyloidoidea</taxon>
        <taxon>Strongyloididae</taxon>
        <taxon>Strongyloides</taxon>
    </lineage>
</organism>
<dbReference type="AlphaFoldDB" id="A0A0K0EC85"/>
<sequence length="327" mass="38693">MNVVPGRCCRCMVDLTALIICVLLISIQSFILSHFFVKNFRNSIFYSVSIPDIILIITIIFATIAQIQKNQKYMRENYTRDGLLQNTWILWLTYSILLSLKIFTTFIYFYQNLIPQPLENYEKIFDDHLFKITIGLSIFIFVTLVEANHYTSLTSKRQISIDNIFSNRCLDILDTISIFDLLFENEKNIWKLSLFLQYFIVILVCINLILPSFSLLPMKYAKISEKFFCSTKIWGYFYIFLVNGPYITIRIYLLYLLKYKRIGEKYDISIFILKNILSIYVGTRNLWNGLQYWREKRIYSVIELHKSTKIIPMSNGESDDDLNSFES</sequence>
<evidence type="ECO:0000256" key="2">
    <source>
        <dbReference type="SAM" id="Phobius"/>
    </source>
</evidence>
<feature type="transmembrane region" description="Helical" evidence="2">
    <location>
        <begin position="88"/>
        <end position="109"/>
    </location>
</feature>
<keyword evidence="3" id="KW-1185">Reference proteome</keyword>
<feature type="transmembrane region" description="Helical" evidence="2">
    <location>
        <begin position="129"/>
        <end position="147"/>
    </location>
</feature>
<evidence type="ECO:0000313" key="3">
    <source>
        <dbReference type="Proteomes" id="UP000035681"/>
    </source>
</evidence>
<feature type="transmembrane region" description="Helical" evidence="2">
    <location>
        <begin position="12"/>
        <end position="37"/>
    </location>
</feature>
<evidence type="ECO:0000256" key="1">
    <source>
        <dbReference type="ARBA" id="ARBA00007711"/>
    </source>
</evidence>
<feature type="transmembrane region" description="Helical" evidence="2">
    <location>
        <begin position="195"/>
        <end position="216"/>
    </location>
</feature>
<dbReference type="Pfam" id="PF14997">
    <property type="entry name" value="CECR6_TMEM121"/>
    <property type="match status" value="1"/>
</dbReference>
<keyword evidence="2" id="KW-0812">Transmembrane</keyword>
<dbReference type="PANTHER" id="PTHR47399:SF1">
    <property type="entry name" value="TRANSMEMBRANE PROTEIN 121B"/>
    <property type="match status" value="1"/>
</dbReference>
<dbReference type="Proteomes" id="UP000035681">
    <property type="component" value="Unplaced"/>
</dbReference>
<feature type="transmembrane region" description="Helical" evidence="2">
    <location>
        <begin position="236"/>
        <end position="257"/>
    </location>
</feature>
<comment type="similarity">
    <text evidence="1">Belongs to the TMEM121 family.</text>
</comment>
<evidence type="ECO:0000313" key="5">
    <source>
        <dbReference type="WBParaSite" id="TCONS_00015324.p1"/>
    </source>
</evidence>
<protein>
    <submittedName>
        <fullName evidence="5">G-protein coupled receptors family 1 profile domain-containing protein</fullName>
    </submittedName>
    <submittedName>
        <fullName evidence="4">Transmembrane protein</fullName>
    </submittedName>
</protein>
<name>A0A0K0EC85_STRER</name>
<dbReference type="PANTHER" id="PTHR47399">
    <property type="entry name" value="TRANSMEMBRANE PROTEIN 121B"/>
    <property type="match status" value="1"/>
</dbReference>
<keyword evidence="2" id="KW-1133">Transmembrane helix</keyword>
<feature type="transmembrane region" description="Helical" evidence="2">
    <location>
        <begin position="43"/>
        <end position="67"/>
    </location>
</feature>
<dbReference type="WBParaSite" id="TCONS_00015324.p1">
    <property type="protein sequence ID" value="TCONS_00015324.p1"/>
    <property type="gene ID" value="XLOC_009519"/>
</dbReference>
<proteinExistence type="inferred from homology"/>
<dbReference type="InterPro" id="IPR032776">
    <property type="entry name" value="CECR6/TMEM121"/>
</dbReference>
<dbReference type="WBParaSite" id="SSTP_0000709100.1">
    <property type="protein sequence ID" value="SSTP_0000709100.1"/>
    <property type="gene ID" value="SSTP_0000709100"/>
</dbReference>